<dbReference type="InterPro" id="IPR010065">
    <property type="entry name" value="AA_ABC_transptr_permease_3TM"/>
</dbReference>
<evidence type="ECO:0000256" key="8">
    <source>
        <dbReference type="RuleBase" id="RU363032"/>
    </source>
</evidence>
<evidence type="ECO:0000313" key="13">
    <source>
        <dbReference type="Proteomes" id="UP000325466"/>
    </source>
</evidence>
<organism evidence="12 14">
    <name type="scientific">Rhodococcus aetherivorans</name>
    <dbReference type="NCBI Taxonomy" id="191292"/>
    <lineage>
        <taxon>Bacteria</taxon>
        <taxon>Bacillati</taxon>
        <taxon>Actinomycetota</taxon>
        <taxon>Actinomycetes</taxon>
        <taxon>Mycobacteriales</taxon>
        <taxon>Nocardiaceae</taxon>
        <taxon>Rhodococcus</taxon>
    </lineage>
</organism>
<keyword evidence="6 8" id="KW-1133">Transmembrane helix</keyword>
<feature type="transmembrane region" description="Helical" evidence="8">
    <location>
        <begin position="110"/>
        <end position="130"/>
    </location>
</feature>
<proteinExistence type="inferred from homology"/>
<dbReference type="GO" id="GO:0006865">
    <property type="term" value="P:amino acid transport"/>
    <property type="evidence" value="ECO:0007669"/>
    <property type="project" value="UniProtKB-KW"/>
</dbReference>
<dbReference type="InterPro" id="IPR043429">
    <property type="entry name" value="ArtM/GltK/GlnP/TcyL/YhdX-like"/>
</dbReference>
<dbReference type="AlphaFoldDB" id="A0A059MQI3"/>
<protein>
    <submittedName>
        <fullName evidence="11 12">Amino acid ABC transporter permease</fullName>
    </submittedName>
</protein>
<keyword evidence="7 8" id="KW-0472">Membrane</keyword>
<feature type="domain" description="ABC transmembrane type-1" evidence="10">
    <location>
        <begin position="72"/>
        <end position="279"/>
    </location>
</feature>
<dbReference type="InterPro" id="IPR000515">
    <property type="entry name" value="MetI-like"/>
</dbReference>
<comment type="similarity">
    <text evidence="8">Belongs to the binding-protein-dependent transport system permease family.</text>
</comment>
<name>A0A059MQI3_9NOCA</name>
<gene>
    <name evidence="12" type="ORF">OCS65_14320</name>
    <name evidence="11" type="ORF">RAJCM14343_1987</name>
</gene>
<reference evidence="12" key="3">
    <citation type="submission" date="2022-09" db="EMBL/GenBank/DDBJ databases">
        <title>The genome sequence of Rhodococcus aetherivorans N1.</title>
        <authorList>
            <person name="Jiang W."/>
        </authorList>
    </citation>
    <scope>NUCLEOTIDE SEQUENCE</scope>
    <source>
        <strain evidence="12">N1</strain>
    </source>
</reference>
<keyword evidence="13" id="KW-1185">Reference proteome</keyword>
<accession>N1MCM8</accession>
<dbReference type="Proteomes" id="UP001163947">
    <property type="component" value="Chromosome"/>
</dbReference>
<evidence type="ECO:0000256" key="3">
    <source>
        <dbReference type="ARBA" id="ARBA00022475"/>
    </source>
</evidence>
<dbReference type="KEGG" id="rav:AAT18_14670"/>
<feature type="transmembrane region" description="Helical" evidence="8">
    <location>
        <begin position="31"/>
        <end position="49"/>
    </location>
</feature>
<evidence type="ECO:0000256" key="5">
    <source>
        <dbReference type="ARBA" id="ARBA00022970"/>
    </source>
</evidence>
<keyword evidence="4 8" id="KW-0812">Transmembrane</keyword>
<dbReference type="PANTHER" id="PTHR30614">
    <property type="entry name" value="MEMBRANE COMPONENT OF AMINO ACID ABC TRANSPORTER"/>
    <property type="match status" value="1"/>
</dbReference>
<reference evidence="11 13" key="1">
    <citation type="journal article" date="2018" name="Biodegradation">
        <title>1,4-Dioxane degradation characteristics of Rhodococcus aetherivorans JCM 14343.</title>
        <authorList>
            <person name="Inoue D."/>
            <person name="Tsunoda T."/>
            <person name="Yamamoto N."/>
            <person name="Ike M."/>
            <person name="Sei K."/>
        </authorList>
    </citation>
    <scope>NUCLEOTIDE SEQUENCE [LARGE SCALE GENOMIC DNA]</scope>
    <source>
        <strain evidence="11 13">JCM 14343</strain>
    </source>
</reference>
<dbReference type="SUPFAM" id="SSF161098">
    <property type="entry name" value="MetI-like"/>
    <property type="match status" value="1"/>
</dbReference>
<dbReference type="GeneID" id="83621615"/>
<keyword evidence="3" id="KW-1003">Cell membrane</keyword>
<dbReference type="Gene3D" id="1.10.3720.10">
    <property type="entry name" value="MetI-like"/>
    <property type="match status" value="1"/>
</dbReference>
<feature type="transmembrane region" description="Helical" evidence="8">
    <location>
        <begin position="261"/>
        <end position="282"/>
    </location>
</feature>
<dbReference type="InterPro" id="IPR035906">
    <property type="entry name" value="MetI-like_sf"/>
</dbReference>
<dbReference type="PANTHER" id="PTHR30614:SF0">
    <property type="entry name" value="L-CYSTINE TRANSPORT SYSTEM PERMEASE PROTEIN TCYL"/>
    <property type="match status" value="1"/>
</dbReference>
<feature type="transmembrane region" description="Helical" evidence="8">
    <location>
        <begin position="76"/>
        <end position="98"/>
    </location>
</feature>
<evidence type="ECO:0000313" key="14">
    <source>
        <dbReference type="Proteomes" id="UP001163947"/>
    </source>
</evidence>
<evidence type="ECO:0000256" key="6">
    <source>
        <dbReference type="ARBA" id="ARBA00022989"/>
    </source>
</evidence>
<dbReference type="CDD" id="cd06261">
    <property type="entry name" value="TM_PBP2"/>
    <property type="match status" value="1"/>
</dbReference>
<dbReference type="GO" id="GO:0043190">
    <property type="term" value="C:ATP-binding cassette (ABC) transporter complex"/>
    <property type="evidence" value="ECO:0007669"/>
    <property type="project" value="InterPro"/>
</dbReference>
<dbReference type="RefSeq" id="WP_006941147.1">
    <property type="nucleotide sequence ID" value="NZ_BAAAYP010000003.1"/>
</dbReference>
<comment type="subcellular location">
    <subcellularLocation>
        <location evidence="1 8">Cell membrane</location>
        <topology evidence="1 8">Multi-pass membrane protein</topology>
    </subcellularLocation>
</comment>
<dbReference type="PROSITE" id="PS50928">
    <property type="entry name" value="ABC_TM1"/>
    <property type="match status" value="1"/>
</dbReference>
<evidence type="ECO:0000256" key="7">
    <source>
        <dbReference type="ARBA" id="ARBA00023136"/>
    </source>
</evidence>
<dbReference type="NCBIfam" id="TIGR01726">
    <property type="entry name" value="HEQRo_perm_3TM"/>
    <property type="match status" value="1"/>
</dbReference>
<evidence type="ECO:0000256" key="1">
    <source>
        <dbReference type="ARBA" id="ARBA00004651"/>
    </source>
</evidence>
<sequence length="328" mass="36060">MSDRSTSVTGPEPQTEPETIKAVPLRRPGRWIAGIVVAVLLALFLYGAATNEAYRWDVYAQYLFDRRITEAAWKTVQLTVLAMLLAVLLGVLLAVMRLSPNPVLKTVSWVYLWIFRGTPVYVQLVFWGLFPSIYKQLDLGIPFVHQFVHIDLQGINAAFLFAVIGLGLNEAAYMAEIVRAGIGSVPEGQTEASVALGMSWSQTIRRTVLPQAMRVIIPPTGNELISMLKTTSLVAAVPYSLELYGRARDISGANFQPIPLLLVAATWYLAITSLLMVGQYFLERHYSKGLSRQLTARQLQALADAQGKPVPVEPGAAQAPDIPGGERR</sequence>
<feature type="region of interest" description="Disordered" evidence="9">
    <location>
        <begin position="306"/>
        <end position="328"/>
    </location>
</feature>
<keyword evidence="5" id="KW-0029">Amino-acid transport</keyword>
<dbReference type="Pfam" id="PF00528">
    <property type="entry name" value="BPD_transp_1"/>
    <property type="match status" value="1"/>
</dbReference>
<evidence type="ECO:0000256" key="4">
    <source>
        <dbReference type="ARBA" id="ARBA00022692"/>
    </source>
</evidence>
<reference evidence="11" key="2">
    <citation type="submission" date="2019-10" db="EMBL/GenBank/DDBJ databases">
        <title>Draft genome sequence of Rhodococcus aetherivorans JCM 14343.</title>
        <authorList>
            <person name="Inoue D."/>
            <person name="Nakazawa M."/>
            <person name="Yamamoto N."/>
            <person name="Sei K."/>
            <person name="Ike M."/>
        </authorList>
    </citation>
    <scope>NUCLEOTIDE SEQUENCE</scope>
    <source>
        <strain evidence="11">JCM 14343</strain>
    </source>
</reference>
<evidence type="ECO:0000313" key="12">
    <source>
        <dbReference type="EMBL" id="UYF91725.1"/>
    </source>
</evidence>
<evidence type="ECO:0000313" key="11">
    <source>
        <dbReference type="EMBL" id="GES36734.1"/>
    </source>
</evidence>
<dbReference type="EMBL" id="CP106982">
    <property type="protein sequence ID" value="UYF91725.1"/>
    <property type="molecule type" value="Genomic_DNA"/>
</dbReference>
<evidence type="ECO:0000259" key="10">
    <source>
        <dbReference type="PROSITE" id="PS50928"/>
    </source>
</evidence>
<dbReference type="GO" id="GO:0022857">
    <property type="term" value="F:transmembrane transporter activity"/>
    <property type="evidence" value="ECO:0007669"/>
    <property type="project" value="InterPro"/>
</dbReference>
<evidence type="ECO:0000256" key="2">
    <source>
        <dbReference type="ARBA" id="ARBA00022448"/>
    </source>
</evidence>
<accession>A0A059MQI3</accession>
<dbReference type="Proteomes" id="UP000325466">
    <property type="component" value="Unassembled WGS sequence"/>
</dbReference>
<dbReference type="EMBL" id="BLAH01000073">
    <property type="protein sequence ID" value="GES36734.1"/>
    <property type="molecule type" value="Genomic_DNA"/>
</dbReference>
<keyword evidence="2 8" id="KW-0813">Transport</keyword>
<evidence type="ECO:0000256" key="9">
    <source>
        <dbReference type="SAM" id="MobiDB-lite"/>
    </source>
</evidence>
<feature type="transmembrane region" description="Helical" evidence="8">
    <location>
        <begin position="150"/>
        <end position="169"/>
    </location>
</feature>
<accession>A0A0F6S8I1</accession>